<evidence type="ECO:0000313" key="4">
    <source>
        <dbReference type="Proteomes" id="UP000035057"/>
    </source>
</evidence>
<dbReference type="AlphaFoldDB" id="A0A072N446"/>
<keyword evidence="1" id="KW-0175">Coiled coil</keyword>
<gene>
    <name evidence="3" type="ORF">D777_02097</name>
</gene>
<evidence type="ECO:0000256" key="2">
    <source>
        <dbReference type="SAM" id="MobiDB-lite"/>
    </source>
</evidence>
<dbReference type="Pfam" id="PF03993">
    <property type="entry name" value="DUF349"/>
    <property type="match status" value="2"/>
</dbReference>
<accession>A0A072N446</accession>
<sequence>MAAFIQKLFRSRKTSDASPKPRKEAPPVDTQQEDERANRREAQLKLLDDAPGQDTLSELALVGITADIRQQAVSRLTDAACLQKVQKQAKGRDKSVYQTAKQALQVIRDEQTRQENISQSIATLLKNIADLANTDDTKLYEARLETLVRQWRDLESEASPDQAQQFLESVHRCNERLKAVQTAQEEEQRHQAQQQERKETLALLTSTLEDLKHQSPEDLPSLASLDALQKTQENRWMEATRDTTVEKQEQKTYESAMHSLRNYVSAVRRIHQEKEALTALAAAAESDEDAGGEQQGHAKALLGEVNWPEGFPVPSLLEPARKLAGKRKQQPVIDKADAEKQKALAAQLEATIEQLDAALEAKQLKESKQLLKTAQQQHRSLDQRHGRAFQARMQLLNGQLRELSDWQGFATEPKQIALCEQMEYLAEQPMEPEAKAERIKELQNEWRELGGSSDRTLWTRFKKASDKAYEPCKAYFSAKSGLKQANLDKRNAICDELESFLSNADWSTIEWKAAEKIHQTARQEWKAAWPVEFRDNRSVQKRFDDLLKKLESPLNEERLKNEALKQDIVDQANALIEHEPLHDAMNQAKRLQADWKAIGITRHREDRKMWQAFRKACDQIFARRDAQRSEQAQATQVANQEAESALSTVRSITHGSGEEAVIAGLERLKAVAGSALSGEAKAQVQTERKRLQDLLEHSRLSAHIDAWQSLVLARVDGPLPPTDTPDHWASLASTASKLTARELVIRAEILSGIPSPESDQQHRMEIQVQRLAEGMGSADKSADHIGELEKLVAGWCLNERDGQPDQTMAHRLNSALSAVVSN</sequence>
<keyword evidence="4" id="KW-1185">Reference proteome</keyword>
<proteinExistence type="predicted"/>
<feature type="coiled-coil region" evidence="1">
    <location>
        <begin position="547"/>
        <end position="574"/>
    </location>
</feature>
<comment type="caution">
    <text evidence="3">The sequence shown here is derived from an EMBL/GenBank/DDBJ whole genome shotgun (WGS) entry which is preliminary data.</text>
</comment>
<feature type="region of interest" description="Disordered" evidence="2">
    <location>
        <begin position="1"/>
        <end position="39"/>
    </location>
</feature>
<reference evidence="3 4" key="1">
    <citation type="submission" date="2012-12" db="EMBL/GenBank/DDBJ databases">
        <title>Genome assembly of Marinobacter sp. AK21.</title>
        <authorList>
            <person name="Khatri I."/>
            <person name="Kumar R."/>
            <person name="Vaidya B."/>
            <person name="Subramanian S."/>
            <person name="Pinnaka A."/>
        </authorList>
    </citation>
    <scope>NUCLEOTIDE SEQUENCE [LARGE SCALE GENOMIC DNA]</scope>
    <source>
        <strain evidence="3 4">AK21</strain>
    </source>
</reference>
<evidence type="ECO:0000313" key="3">
    <source>
        <dbReference type="EMBL" id="KEF31748.1"/>
    </source>
</evidence>
<dbReference type="STRING" id="1137280.D777_02097"/>
<dbReference type="InterPro" id="IPR007139">
    <property type="entry name" value="DUF349"/>
</dbReference>
<dbReference type="PATRIC" id="fig|1137280.3.peg.1912"/>
<feature type="compositionally biased region" description="Basic and acidic residues" evidence="2">
    <location>
        <begin position="13"/>
        <end position="26"/>
    </location>
</feature>
<organism evidence="3 4">
    <name type="scientific">Marinobacter nitratireducens</name>
    <dbReference type="NCBI Taxonomy" id="1137280"/>
    <lineage>
        <taxon>Bacteria</taxon>
        <taxon>Pseudomonadati</taxon>
        <taxon>Pseudomonadota</taxon>
        <taxon>Gammaproteobacteria</taxon>
        <taxon>Pseudomonadales</taxon>
        <taxon>Marinobacteraceae</taxon>
        <taxon>Marinobacter</taxon>
    </lineage>
</organism>
<dbReference type="Proteomes" id="UP000035057">
    <property type="component" value="Unassembled WGS sequence"/>
</dbReference>
<evidence type="ECO:0000256" key="1">
    <source>
        <dbReference type="SAM" id="Coils"/>
    </source>
</evidence>
<name>A0A072N446_9GAMM</name>
<dbReference type="RefSeq" id="WP_036131096.1">
    <property type="nucleotide sequence ID" value="NZ_ANIE01000005.1"/>
</dbReference>
<feature type="coiled-coil region" evidence="1">
    <location>
        <begin position="338"/>
        <end position="384"/>
    </location>
</feature>
<protein>
    <recommendedName>
        <fullName evidence="5">DUF349 domain-containing protein</fullName>
    </recommendedName>
</protein>
<dbReference type="OrthoDB" id="5523335at2"/>
<dbReference type="EMBL" id="ANIE01000005">
    <property type="protein sequence ID" value="KEF31748.1"/>
    <property type="molecule type" value="Genomic_DNA"/>
</dbReference>
<evidence type="ECO:0008006" key="5">
    <source>
        <dbReference type="Google" id="ProtNLM"/>
    </source>
</evidence>